<accession>A0A0E0E9F3</accession>
<dbReference type="Gene3D" id="1.25.40.10">
    <property type="entry name" value="Tetratricopeptide repeat domain"/>
    <property type="match status" value="2"/>
</dbReference>
<evidence type="ECO:0000256" key="2">
    <source>
        <dbReference type="ARBA" id="ARBA00022946"/>
    </source>
</evidence>
<proteinExistence type="predicted"/>
<dbReference type="STRING" id="40149.A0A0E0E9F3"/>
<reference evidence="4" key="2">
    <citation type="submission" date="2018-05" db="EMBL/GenBank/DDBJ databases">
        <title>OmerRS3 (Oryza meridionalis Reference Sequence Version 3).</title>
        <authorList>
            <person name="Zhang J."/>
            <person name="Kudrna D."/>
            <person name="Lee S."/>
            <person name="Talag J."/>
            <person name="Welchert J."/>
            <person name="Wing R.A."/>
        </authorList>
    </citation>
    <scope>NUCLEOTIDE SEQUENCE [LARGE SCALE GENOMIC DNA]</scope>
    <source>
        <strain evidence="4">cv. OR44</strain>
    </source>
</reference>
<evidence type="ECO:0000256" key="1">
    <source>
        <dbReference type="ARBA" id="ARBA00022737"/>
    </source>
</evidence>
<protein>
    <recommendedName>
        <fullName evidence="6">Pentatricopeptide repeat-containing protein</fullName>
    </recommendedName>
</protein>
<dbReference type="InterPro" id="IPR002885">
    <property type="entry name" value="PPR_rpt"/>
</dbReference>
<keyword evidence="1" id="KW-0677">Repeat</keyword>
<name>A0A0E0E9F3_9ORYZ</name>
<reference evidence="4" key="1">
    <citation type="submission" date="2015-04" db="UniProtKB">
        <authorList>
            <consortium name="EnsemblPlants"/>
        </authorList>
    </citation>
    <scope>IDENTIFICATION</scope>
</reference>
<organism evidence="4">
    <name type="scientific">Oryza meridionalis</name>
    <dbReference type="NCBI Taxonomy" id="40149"/>
    <lineage>
        <taxon>Eukaryota</taxon>
        <taxon>Viridiplantae</taxon>
        <taxon>Streptophyta</taxon>
        <taxon>Embryophyta</taxon>
        <taxon>Tracheophyta</taxon>
        <taxon>Spermatophyta</taxon>
        <taxon>Magnoliopsida</taxon>
        <taxon>Liliopsida</taxon>
        <taxon>Poales</taxon>
        <taxon>Poaceae</taxon>
        <taxon>BOP clade</taxon>
        <taxon>Oryzoideae</taxon>
        <taxon>Oryzeae</taxon>
        <taxon>Oryzinae</taxon>
        <taxon>Oryza</taxon>
    </lineage>
</organism>
<evidence type="ECO:0000256" key="3">
    <source>
        <dbReference type="PROSITE-ProRule" id="PRU00708"/>
    </source>
</evidence>
<dbReference type="PANTHER" id="PTHR47926">
    <property type="entry name" value="PENTATRICOPEPTIDE REPEAT-CONTAINING PROTEIN"/>
    <property type="match status" value="1"/>
</dbReference>
<dbReference type="Pfam" id="PF01535">
    <property type="entry name" value="PPR"/>
    <property type="match status" value="2"/>
</dbReference>
<sequence>MDKEALRLFAQMEAEAGFVPCETTMANVLPKCALSKAFADKEAMHGYVVKRGMAGNRFVQNTLMDMYARLGKTDVARRIFGMVDLPDIVSWNTLITGSVVQGHMQQQEEDGVTGVVPNAITLMTLLPGCAILAAPARGKEVHGYAVRHALDTDMAVWSALVDMYAKYGCLAVFDRLPRRDNITWNILIMAYGMHGLGGEAMALFNRMTTSGKCDHGVEPTPDVHAFVVDILGCAGRLEEAYAMVTSMELGNGFGSNQLQRVNHY</sequence>
<keyword evidence="5" id="KW-1185">Reference proteome</keyword>
<dbReference type="GO" id="GO:0003723">
    <property type="term" value="F:RNA binding"/>
    <property type="evidence" value="ECO:0007669"/>
    <property type="project" value="InterPro"/>
</dbReference>
<dbReference type="PROSITE" id="PS51375">
    <property type="entry name" value="PPR"/>
    <property type="match status" value="1"/>
</dbReference>
<dbReference type="AlphaFoldDB" id="A0A0E0E9F3"/>
<dbReference type="GO" id="GO:0009451">
    <property type="term" value="P:RNA modification"/>
    <property type="evidence" value="ECO:0007669"/>
    <property type="project" value="InterPro"/>
</dbReference>
<dbReference type="Proteomes" id="UP000008021">
    <property type="component" value="Chromosome 7"/>
</dbReference>
<dbReference type="eggNOG" id="KOG4197">
    <property type="taxonomic scope" value="Eukaryota"/>
</dbReference>
<dbReference type="Gramene" id="OMERI07G06680.1">
    <property type="protein sequence ID" value="OMERI07G06680.1"/>
    <property type="gene ID" value="OMERI07G06680"/>
</dbReference>
<keyword evidence="2" id="KW-0809">Transit peptide</keyword>
<dbReference type="InterPro" id="IPR011990">
    <property type="entry name" value="TPR-like_helical_dom_sf"/>
</dbReference>
<feature type="repeat" description="PPR" evidence="3">
    <location>
        <begin position="180"/>
        <end position="214"/>
    </location>
</feature>
<evidence type="ECO:0000313" key="4">
    <source>
        <dbReference type="EnsemblPlants" id="OMERI07G06680.1"/>
    </source>
</evidence>
<dbReference type="NCBIfam" id="TIGR00756">
    <property type="entry name" value="PPR"/>
    <property type="match status" value="1"/>
</dbReference>
<dbReference type="InterPro" id="IPR046960">
    <property type="entry name" value="PPR_At4g14850-like_plant"/>
</dbReference>
<dbReference type="PANTHER" id="PTHR47926:SF514">
    <property type="entry name" value="TETRATRICOPEPTIDE-LIKE HELICAL DOMAIN SUPERFAMILY, DYW DOMAIN-CONTAINING PROTEIN"/>
    <property type="match status" value="1"/>
</dbReference>
<dbReference type="EnsemblPlants" id="OMERI07G06680.1">
    <property type="protein sequence ID" value="OMERI07G06680.1"/>
    <property type="gene ID" value="OMERI07G06680"/>
</dbReference>
<evidence type="ECO:0000313" key="5">
    <source>
        <dbReference type="Proteomes" id="UP000008021"/>
    </source>
</evidence>
<dbReference type="HOGENOM" id="CLU_002706_0_0_1"/>
<evidence type="ECO:0008006" key="6">
    <source>
        <dbReference type="Google" id="ProtNLM"/>
    </source>
</evidence>